<feature type="region of interest" description="Disordered" evidence="2">
    <location>
        <begin position="453"/>
        <end position="479"/>
    </location>
</feature>
<sequence>MPPRTRSKPFGPGSPNAVQGLPDPAPRRRRATRSVSAQPQDAQPAQPAQPVREPKTRKTRGKASSRGRKKVARRASPSDSQQDQLDDAALSSGAVAQTQNETDRQSNETQDAGPAPPSPEVLVTVLPSIENSETEATAPATGVCESPRPPKPSISSPGPILSPGPVPSPGPVLSLGPIPPPGPASGLSPAAAMETGRSRRGWLMTKLQKVYRLCTIGRGALSDVAAPGPDSAASVAAYSPRRPQHTPMLNFNIAPAYSALEDLELINLLCAARSLEWASKPRSRRASETARLPSPSQSRVLRAQRASPIRRTRTPHLRRLSAQRMEDRDGFGRTLFRLPALLSSRHEGDADSKQDDDVNPAKEREHVDAPASVTAAIDFPPPTTPERGTLASLETPQTAPAAAVNGSSGWSRWIFNGVSRRWTVLRGRLHHGEDDGDSQAIFHDNDVVASEESATPFSAGSQVATSRYDGAKSPETTTGVVDTMPAVSASFPAPTVSIASRAVEKISNILSPRRIQSRPSSPGSDLPRRRRRASSFIDARTLLNPDAPTSGKGYEDQHTFVKRRQAARLAMEKEQRDVRNREIKKAQLAEAAAREIARQKAMVEAEVASRPAIPYRRHIVRPIQSTHGKTSSESNPRKRNRGFGVDEDDLAVHEEDFTPEEWNSVKRQVEEAEQEAAKAAHGISPPTKKRRVDSTSQQQKRTRQSDYRSAPGSSRQAQPPIRTPGFVPNRRGTYAPPDLSPIDSSQLMSESDFSPAPQEPQSTADTSANTAVQSFDASNVSTSTDRAPSGSQKGMMINGVFVPESLLPYCNLDAAGPWRRIRPSPQIRQVERNRRPSYFTFLTSFGEALGRLRRQLAGTVNATMQEAHQRAEMRQRLEAACNRRLNEQWLARQDIASSSGSVVKFKIPEFSFLPDPSPKLQAFNAAATSSSNARIPLRSCLRRKRETVETAHDKLESSPDLPTPHMTKRRRGFYAPDPYASSTSPTVSSSRSKKTKQAKGVKAQDPCVASPSSPLAQNTHAEFQPAGLECSPFSPTSPFIPLSHGPLNGTFASPSPPHKTKQRRRPQVPALNSSSSGSPLARKTRALSQFIGPRRFPSSPSPHFPSLDSDRTVGESLPSSPPVPASRLASSRGGPYQGIPTDRSHPNLAPDNDTDPGVDVDDGKKYSPLTRARNKAEQFKPKTPSRLRESARFPGSNNSTPSLFGASTPSFNGVSLNGTPDQSDTKSLNSSSFVANTERTPEVASTTTLYSNARASSSAGVSQGTRPAAEPIETEELGMPSIFEDVAWLAGVLPDGDFHGLPWPEPQSLMKQLVINQNEMADAGEWQRKRADVLSHFENLFEQSCPRTSD</sequence>
<feature type="region of interest" description="Disordered" evidence="2">
    <location>
        <begin position="510"/>
        <end position="532"/>
    </location>
</feature>
<feature type="region of interest" description="Disordered" evidence="2">
    <location>
        <begin position="946"/>
        <end position="1016"/>
    </location>
</feature>
<accession>A0A8J8WM52</accession>
<keyword evidence="1" id="KW-0175">Coiled coil</keyword>
<feature type="compositionally biased region" description="Polar residues" evidence="2">
    <location>
        <begin position="453"/>
        <end position="465"/>
    </location>
</feature>
<evidence type="ECO:0000256" key="1">
    <source>
        <dbReference type="SAM" id="Coils"/>
    </source>
</evidence>
<evidence type="ECO:0000313" key="4">
    <source>
        <dbReference type="Proteomes" id="UP000631181"/>
    </source>
</evidence>
<feature type="region of interest" description="Disordered" evidence="2">
    <location>
        <begin position="1"/>
        <end position="193"/>
    </location>
</feature>
<feature type="compositionally biased region" description="Low complexity" evidence="2">
    <location>
        <begin position="981"/>
        <end position="990"/>
    </location>
</feature>
<protein>
    <submittedName>
        <fullName evidence="3">Uncharacterized protein</fullName>
    </submittedName>
</protein>
<feature type="compositionally biased region" description="Polar residues" evidence="2">
    <location>
        <begin position="623"/>
        <end position="634"/>
    </location>
</feature>
<feature type="compositionally biased region" description="Basic and acidic residues" evidence="2">
    <location>
        <begin position="663"/>
        <end position="678"/>
    </location>
</feature>
<feature type="coiled-coil region" evidence="1">
    <location>
        <begin position="571"/>
        <end position="606"/>
    </location>
</feature>
<feature type="region of interest" description="Disordered" evidence="2">
    <location>
        <begin position="618"/>
        <end position="768"/>
    </location>
</feature>
<feature type="compositionally biased region" description="Pro residues" evidence="2">
    <location>
        <begin position="160"/>
        <end position="170"/>
    </location>
</feature>
<feature type="compositionally biased region" description="Polar residues" evidence="2">
    <location>
        <begin position="1195"/>
        <end position="1265"/>
    </location>
</feature>
<dbReference type="OrthoDB" id="5394108at2759"/>
<gene>
    <name evidence="3" type="ORF">PECM_004570</name>
</gene>
<feature type="compositionally biased region" description="Basic and acidic residues" evidence="2">
    <location>
        <begin position="1174"/>
        <end position="1191"/>
    </location>
</feature>
<feature type="compositionally biased region" description="Basic and acidic residues" evidence="2">
    <location>
        <begin position="946"/>
        <end position="957"/>
    </location>
</feature>
<keyword evidence="4" id="KW-1185">Reference proteome</keyword>
<feature type="region of interest" description="Disordered" evidence="2">
    <location>
        <begin position="345"/>
        <end position="405"/>
    </location>
</feature>
<proteinExistence type="predicted"/>
<feature type="compositionally biased region" description="Polar residues" evidence="2">
    <location>
        <begin position="742"/>
        <end position="752"/>
    </location>
</feature>
<evidence type="ECO:0000313" key="3">
    <source>
        <dbReference type="EMBL" id="KAF7719786.1"/>
    </source>
</evidence>
<feature type="region of interest" description="Disordered" evidence="2">
    <location>
        <begin position="1039"/>
        <end position="1276"/>
    </location>
</feature>
<feature type="compositionally biased region" description="Low complexity" evidence="2">
    <location>
        <begin position="78"/>
        <end position="92"/>
    </location>
</feature>
<feature type="compositionally biased region" description="Basic and acidic residues" evidence="2">
    <location>
        <begin position="345"/>
        <end position="368"/>
    </location>
</feature>
<feature type="compositionally biased region" description="Basic residues" evidence="2">
    <location>
        <begin position="55"/>
        <end position="73"/>
    </location>
</feature>
<name>A0A8J8WM52_9EURO</name>
<reference evidence="3" key="1">
    <citation type="journal article" date="2020" name="Front. Microbiol.">
        <title>Gene regulatory networks of Penicillium echinulatum 2HH and Penicillium oxalicum 114-2 inferred by a computational biology approach.</title>
        <authorList>
            <person name="Lenz A.R."/>
            <person name="Galan-Vasquez E."/>
            <person name="Balbinot E."/>
            <person name="De Abreu F.P."/>
            <person name="De Oliveira N.S."/>
            <person name="Da Rosa L.O."/>
            <person name="De Avila E Silva S."/>
            <person name="Camassola M."/>
            <person name="Dillon A.J.P."/>
            <person name="Perez-Rueda E."/>
        </authorList>
    </citation>
    <scope>NUCLEOTIDE SEQUENCE</scope>
    <source>
        <strain evidence="3">S1M29</strain>
    </source>
</reference>
<organism evidence="3 4">
    <name type="scientific">Penicillium ucsense</name>
    <dbReference type="NCBI Taxonomy" id="2839758"/>
    <lineage>
        <taxon>Eukaryota</taxon>
        <taxon>Fungi</taxon>
        <taxon>Dikarya</taxon>
        <taxon>Ascomycota</taxon>
        <taxon>Pezizomycotina</taxon>
        <taxon>Eurotiomycetes</taxon>
        <taxon>Eurotiomycetidae</taxon>
        <taxon>Eurotiales</taxon>
        <taxon>Aspergillaceae</taxon>
        <taxon>Penicillium</taxon>
    </lineage>
</organism>
<feature type="compositionally biased region" description="Low complexity" evidence="2">
    <location>
        <begin position="511"/>
        <end position="524"/>
    </location>
</feature>
<feature type="compositionally biased region" description="Basic residues" evidence="2">
    <location>
        <begin position="308"/>
        <end position="321"/>
    </location>
</feature>
<evidence type="ECO:0000256" key="2">
    <source>
        <dbReference type="SAM" id="MobiDB-lite"/>
    </source>
</evidence>
<feature type="compositionally biased region" description="Polar residues" evidence="2">
    <location>
        <begin position="759"/>
        <end position="768"/>
    </location>
</feature>
<comment type="caution">
    <text evidence="3">The sequence shown here is derived from an EMBL/GenBank/DDBJ whole genome shotgun (WGS) entry which is preliminary data.</text>
</comment>
<feature type="compositionally biased region" description="Low complexity" evidence="2">
    <location>
        <begin position="37"/>
        <end position="50"/>
    </location>
</feature>
<feature type="region of interest" description="Disordered" evidence="2">
    <location>
        <begin position="280"/>
        <end position="325"/>
    </location>
</feature>
<dbReference type="Proteomes" id="UP000631181">
    <property type="component" value="Unassembled WGS sequence"/>
</dbReference>
<dbReference type="EMBL" id="WIWV01000003">
    <property type="protein sequence ID" value="KAF7719786.1"/>
    <property type="molecule type" value="Genomic_DNA"/>
</dbReference>